<evidence type="ECO:0000256" key="2">
    <source>
        <dbReference type="ARBA" id="ARBA00022723"/>
    </source>
</evidence>
<dbReference type="InterPro" id="IPR028938">
    <property type="entry name" value="Rsf1-like"/>
</dbReference>
<gene>
    <name evidence="8" type="ORF">HDU87_008281</name>
</gene>
<keyword evidence="2" id="KW-0479">Metal-binding</keyword>
<keyword evidence="9" id="KW-1185">Reference proteome</keyword>
<feature type="region of interest" description="Disordered" evidence="6">
    <location>
        <begin position="431"/>
        <end position="465"/>
    </location>
</feature>
<evidence type="ECO:0000256" key="3">
    <source>
        <dbReference type="ARBA" id="ARBA00022771"/>
    </source>
</evidence>
<comment type="caution">
    <text evidence="8">The sequence shown here is derived from an EMBL/GenBank/DDBJ whole genome shotgun (WGS) entry which is preliminary data.</text>
</comment>
<evidence type="ECO:0000256" key="4">
    <source>
        <dbReference type="ARBA" id="ARBA00022833"/>
    </source>
</evidence>
<feature type="region of interest" description="Disordered" evidence="6">
    <location>
        <begin position="595"/>
        <end position="637"/>
    </location>
</feature>
<name>A0AAD5TD54_9FUNG</name>
<dbReference type="InterPro" id="IPR011011">
    <property type="entry name" value="Znf_FYVE_PHD"/>
</dbReference>
<dbReference type="PANTHER" id="PTHR14296">
    <property type="entry name" value="REMODELING AND SPACING FACTOR 1"/>
    <property type="match status" value="1"/>
</dbReference>
<feature type="compositionally biased region" description="Basic residues" evidence="6">
    <location>
        <begin position="626"/>
        <end position="637"/>
    </location>
</feature>
<dbReference type="InterPro" id="IPR028942">
    <property type="entry name" value="WHIM1_dom"/>
</dbReference>
<dbReference type="Gene3D" id="3.30.40.10">
    <property type="entry name" value="Zinc/RING finger domain, C3HC4 (zinc finger)"/>
    <property type="match status" value="1"/>
</dbReference>
<dbReference type="InterPro" id="IPR018501">
    <property type="entry name" value="DDT_dom"/>
</dbReference>
<dbReference type="Pfam" id="PF15612">
    <property type="entry name" value="WHIM1"/>
    <property type="match status" value="1"/>
</dbReference>
<evidence type="ECO:0000256" key="6">
    <source>
        <dbReference type="SAM" id="MobiDB-lite"/>
    </source>
</evidence>
<dbReference type="InterPro" id="IPR019786">
    <property type="entry name" value="Zinc_finger_PHD-type_CS"/>
</dbReference>
<dbReference type="Proteomes" id="UP001212152">
    <property type="component" value="Unassembled WGS sequence"/>
</dbReference>
<dbReference type="GO" id="GO:0008270">
    <property type="term" value="F:zinc ion binding"/>
    <property type="evidence" value="ECO:0007669"/>
    <property type="project" value="UniProtKB-KW"/>
</dbReference>
<keyword evidence="3" id="KW-0863">Zinc-finger</keyword>
<evidence type="ECO:0000313" key="9">
    <source>
        <dbReference type="Proteomes" id="UP001212152"/>
    </source>
</evidence>
<feature type="compositionally biased region" description="Basic and acidic residues" evidence="6">
    <location>
        <begin position="256"/>
        <end position="296"/>
    </location>
</feature>
<protein>
    <recommendedName>
        <fullName evidence="7">DDT domain-containing protein</fullName>
    </recommendedName>
</protein>
<keyword evidence="5" id="KW-0539">Nucleus</keyword>
<dbReference type="GO" id="GO:0006355">
    <property type="term" value="P:regulation of DNA-templated transcription"/>
    <property type="evidence" value="ECO:0007669"/>
    <property type="project" value="InterPro"/>
</dbReference>
<dbReference type="PANTHER" id="PTHR14296:SF3">
    <property type="entry name" value="DIKAR, ISOFORM F"/>
    <property type="match status" value="1"/>
</dbReference>
<feature type="domain" description="DDT" evidence="7">
    <location>
        <begin position="13"/>
        <end position="73"/>
    </location>
</feature>
<feature type="region of interest" description="Disordered" evidence="6">
    <location>
        <begin position="253"/>
        <end position="296"/>
    </location>
</feature>
<accession>A0AAD5TD54</accession>
<dbReference type="AlphaFoldDB" id="A0AAD5TD54"/>
<dbReference type="PROSITE" id="PS01359">
    <property type="entry name" value="ZF_PHD_1"/>
    <property type="match status" value="1"/>
</dbReference>
<keyword evidence="4" id="KW-0862">Zinc</keyword>
<organism evidence="8 9">
    <name type="scientific">Geranomyces variabilis</name>
    <dbReference type="NCBI Taxonomy" id="109894"/>
    <lineage>
        <taxon>Eukaryota</taxon>
        <taxon>Fungi</taxon>
        <taxon>Fungi incertae sedis</taxon>
        <taxon>Chytridiomycota</taxon>
        <taxon>Chytridiomycota incertae sedis</taxon>
        <taxon>Chytridiomycetes</taxon>
        <taxon>Spizellomycetales</taxon>
        <taxon>Powellomycetaceae</taxon>
        <taxon>Geranomyces</taxon>
    </lineage>
</organism>
<dbReference type="EMBL" id="JADGJQ010000084">
    <property type="protein sequence ID" value="KAJ3171813.1"/>
    <property type="molecule type" value="Genomic_DNA"/>
</dbReference>
<feature type="compositionally biased region" description="Polar residues" evidence="6">
    <location>
        <begin position="315"/>
        <end position="328"/>
    </location>
</feature>
<reference evidence="8" key="1">
    <citation type="submission" date="2020-05" db="EMBL/GenBank/DDBJ databases">
        <title>Phylogenomic resolution of chytrid fungi.</title>
        <authorList>
            <person name="Stajich J.E."/>
            <person name="Amses K."/>
            <person name="Simmons R."/>
            <person name="Seto K."/>
            <person name="Myers J."/>
            <person name="Bonds A."/>
            <person name="Quandt C.A."/>
            <person name="Barry K."/>
            <person name="Liu P."/>
            <person name="Grigoriev I."/>
            <person name="Longcore J.E."/>
            <person name="James T.Y."/>
        </authorList>
    </citation>
    <scope>NUCLEOTIDE SEQUENCE</scope>
    <source>
        <strain evidence="8">JEL0379</strain>
    </source>
</reference>
<comment type="subcellular location">
    <subcellularLocation>
        <location evidence="1">Nucleus</location>
    </subcellularLocation>
</comment>
<dbReference type="PROSITE" id="PS50827">
    <property type="entry name" value="DDT"/>
    <property type="match status" value="1"/>
</dbReference>
<dbReference type="InterPro" id="IPR013083">
    <property type="entry name" value="Znf_RING/FYVE/PHD"/>
</dbReference>
<feature type="region of interest" description="Disordered" evidence="6">
    <location>
        <begin position="309"/>
        <end position="328"/>
    </location>
</feature>
<evidence type="ECO:0000259" key="7">
    <source>
        <dbReference type="PROSITE" id="PS50827"/>
    </source>
</evidence>
<dbReference type="SUPFAM" id="SSF57903">
    <property type="entry name" value="FYVE/PHD zinc finger"/>
    <property type="match status" value="1"/>
</dbReference>
<proteinExistence type="predicted"/>
<evidence type="ECO:0000256" key="5">
    <source>
        <dbReference type="ARBA" id="ARBA00023242"/>
    </source>
</evidence>
<evidence type="ECO:0000256" key="1">
    <source>
        <dbReference type="ARBA" id="ARBA00004123"/>
    </source>
</evidence>
<sequence>MDGKSQEESIAELRGYWEFASVCQFLHLFKRGLKQEEFDTEELESQLVSNPLDYRLIELHIILLRTLLGSLNARLVTTESWRTYLLREWLKHEQDSDVQLEGVEYEDLSLRSRVIILHYLCEWQFDNNEKFRAAIGAEDDETEWRVAPVGTDAKGNTYWLFDDNRLYKEAPATAPKGRSKKNARGKPTWELECVSIDDWQAFPERFKKSRSSVEKAFYEWLTEEAVPKLLSDYQAREKVKKIEEALNNRKRSSRLQMREIEKMELERQTQERQQTKQSERLRKQEENKRHQEEQQRALRLEAREQRIAEREAKLSRSQRGSPALSTTPALMPTLDEVAAAQSIKLREPRVSTRQRKKQESEDDEAWYFDCLCGVHGDNLDDGTPMIACGRCNVWQHIKCLARANGEDGDAADIEKWEKMDFTCKGCLERRGKPPAGASASGPDTSDDARFPGSADGGASRDEPSPKRIKLDIHANGANSQFTSPQRPMPATGNNLSGVTFNHQLPGMLMLASQSGGAPLNLPHPASPAYYQPYPGASVLPNGITDAAEHVPPVVTPVGTPPITAPSTPVPALPLPPPPPADTASAAAFLATLAQGHKTQQPGPDHDSVAFPAPVSLVPSPQQVQHSHQHNQAHIVPR</sequence>
<evidence type="ECO:0000313" key="8">
    <source>
        <dbReference type="EMBL" id="KAJ3171813.1"/>
    </source>
</evidence>
<dbReference type="GO" id="GO:0031213">
    <property type="term" value="C:RSF complex"/>
    <property type="evidence" value="ECO:0007669"/>
    <property type="project" value="InterPro"/>
</dbReference>